<protein>
    <submittedName>
        <fullName evidence="2">Uncharacterized protein</fullName>
    </submittedName>
</protein>
<feature type="compositionally biased region" description="Basic residues" evidence="1">
    <location>
        <begin position="1"/>
        <end position="10"/>
    </location>
</feature>
<reference evidence="2" key="1">
    <citation type="submission" date="2020-02" db="EMBL/GenBank/DDBJ databases">
        <authorList>
            <person name="Meier V. D."/>
        </authorList>
    </citation>
    <scope>NUCLEOTIDE SEQUENCE</scope>
    <source>
        <strain evidence="2">AVDCRST_MAG90</strain>
    </source>
</reference>
<gene>
    <name evidence="2" type="ORF">AVDCRST_MAG90-949</name>
</gene>
<feature type="non-terminal residue" evidence="2">
    <location>
        <position position="119"/>
    </location>
</feature>
<accession>A0A6J4L1K5</accession>
<feature type="compositionally biased region" description="Basic and acidic residues" evidence="1">
    <location>
        <begin position="85"/>
        <end position="94"/>
    </location>
</feature>
<feature type="region of interest" description="Disordered" evidence="1">
    <location>
        <begin position="100"/>
        <end position="119"/>
    </location>
</feature>
<feature type="compositionally biased region" description="Basic residues" evidence="1">
    <location>
        <begin position="44"/>
        <end position="54"/>
    </location>
</feature>
<name>A0A6J4L1K5_9HYPH</name>
<dbReference type="AlphaFoldDB" id="A0A6J4L1K5"/>
<dbReference type="EMBL" id="CADCUC010000179">
    <property type="protein sequence ID" value="CAA9319815.1"/>
    <property type="molecule type" value="Genomic_DNA"/>
</dbReference>
<proteinExistence type="predicted"/>
<evidence type="ECO:0000256" key="1">
    <source>
        <dbReference type="SAM" id="MobiDB-lite"/>
    </source>
</evidence>
<feature type="compositionally biased region" description="Basic residues" evidence="1">
    <location>
        <begin position="109"/>
        <end position="119"/>
    </location>
</feature>
<feature type="region of interest" description="Disordered" evidence="1">
    <location>
        <begin position="1"/>
        <end position="94"/>
    </location>
</feature>
<evidence type="ECO:0000313" key="2">
    <source>
        <dbReference type="EMBL" id="CAA9319815.1"/>
    </source>
</evidence>
<feature type="non-terminal residue" evidence="2">
    <location>
        <position position="1"/>
    </location>
</feature>
<organism evidence="2">
    <name type="scientific">uncultured Microvirga sp</name>
    <dbReference type="NCBI Taxonomy" id="412392"/>
    <lineage>
        <taxon>Bacteria</taxon>
        <taxon>Pseudomonadati</taxon>
        <taxon>Pseudomonadota</taxon>
        <taxon>Alphaproteobacteria</taxon>
        <taxon>Hyphomicrobiales</taxon>
        <taxon>Methylobacteriaceae</taxon>
        <taxon>Microvirga</taxon>
        <taxon>environmental samples</taxon>
    </lineage>
</organism>
<sequence>DLYRRLRRAGAGRQQAGLSRHGRAGLAAVPGVRRDPPGGMLGRRPARRQGHRLQGRGEGGAGRKRGLLLGGLPVQGGARRGQQTDARRPPHESVCRHALRRQAHDLRRLHPPARHRRRL</sequence>